<sequence length="32" mass="3187">MSTARLAAAVSSAAHIMPHISAVVAAILTIVL</sequence>
<dbReference type="AlphaFoldDB" id="A0A0S4LQ39"/>
<dbReference type="Proteomes" id="UP000199032">
    <property type="component" value="Unassembled WGS sequence"/>
</dbReference>
<dbReference type="EMBL" id="CZQA01000010">
    <property type="protein sequence ID" value="CUS38070.1"/>
    <property type="molecule type" value="Genomic_DNA"/>
</dbReference>
<dbReference type="STRING" id="1742972.COMA1_40396"/>
<reference evidence="1 2" key="1">
    <citation type="submission" date="2015-10" db="EMBL/GenBank/DDBJ databases">
        <authorList>
            <person name="Gilbert D.G."/>
        </authorList>
    </citation>
    <scope>NUCLEOTIDE SEQUENCE [LARGE SCALE GENOMIC DNA]</scope>
    <source>
        <strain evidence="1">COMA1</strain>
    </source>
</reference>
<proteinExistence type="predicted"/>
<accession>A0A0S4LQ39</accession>
<protein>
    <submittedName>
        <fullName evidence="1">Uncharacterized protein</fullName>
    </submittedName>
</protein>
<organism evidence="1 2">
    <name type="scientific">Candidatus Nitrospira nitrosa</name>
    <dbReference type="NCBI Taxonomy" id="1742972"/>
    <lineage>
        <taxon>Bacteria</taxon>
        <taxon>Pseudomonadati</taxon>
        <taxon>Nitrospirota</taxon>
        <taxon>Nitrospiria</taxon>
        <taxon>Nitrospirales</taxon>
        <taxon>Nitrospiraceae</taxon>
        <taxon>Nitrospira</taxon>
    </lineage>
</organism>
<name>A0A0S4LQ39_9BACT</name>
<gene>
    <name evidence="1" type="ORF">COMA1_40396</name>
</gene>
<evidence type="ECO:0000313" key="1">
    <source>
        <dbReference type="EMBL" id="CUS38070.1"/>
    </source>
</evidence>
<evidence type="ECO:0000313" key="2">
    <source>
        <dbReference type="Proteomes" id="UP000199032"/>
    </source>
</evidence>
<keyword evidence="2" id="KW-1185">Reference proteome</keyword>